<dbReference type="SUPFAM" id="SSF47336">
    <property type="entry name" value="ACP-like"/>
    <property type="match status" value="1"/>
</dbReference>
<dbReference type="InterPro" id="IPR036736">
    <property type="entry name" value="ACP-like_sf"/>
</dbReference>
<dbReference type="STRING" id="1355015.LK06_031605"/>
<name>A0A221P7A7_9ACTN</name>
<dbReference type="RefSeq" id="WP_039649836.1">
    <property type="nucleotide sequence ID" value="NZ_CP021080.1"/>
</dbReference>
<evidence type="ECO:0008006" key="3">
    <source>
        <dbReference type="Google" id="ProtNLM"/>
    </source>
</evidence>
<dbReference type="KEGG" id="splu:LK06_031605"/>
<dbReference type="OrthoDB" id="3873684at2"/>
<dbReference type="Proteomes" id="UP000031501">
    <property type="component" value="Chromosome"/>
</dbReference>
<protein>
    <recommendedName>
        <fullName evidence="3">Acyl carrier protein</fullName>
    </recommendedName>
</protein>
<sequence>MTPVTRDEIVALLARYGERSPEEVGEHLGSLELTWLLAQLEESRGAELDPADHRIDGIRTVDDAACVLTEVLREAAAP</sequence>
<gene>
    <name evidence="1" type="ORF">LK07_32805</name>
</gene>
<dbReference type="EMBL" id="CP022433">
    <property type="protein sequence ID" value="ASN28004.1"/>
    <property type="molecule type" value="Genomic_DNA"/>
</dbReference>
<evidence type="ECO:0000313" key="2">
    <source>
        <dbReference type="Proteomes" id="UP000031501"/>
    </source>
</evidence>
<accession>A0A221P7A7</accession>
<organism evidence="1 2">
    <name type="scientific">Streptomyces pluripotens</name>
    <dbReference type="NCBI Taxonomy" id="1355015"/>
    <lineage>
        <taxon>Bacteria</taxon>
        <taxon>Bacillati</taxon>
        <taxon>Actinomycetota</taxon>
        <taxon>Actinomycetes</taxon>
        <taxon>Kitasatosporales</taxon>
        <taxon>Streptomycetaceae</taxon>
        <taxon>Streptomyces</taxon>
    </lineage>
</organism>
<reference evidence="1 2" key="1">
    <citation type="submission" date="2017-07" db="EMBL/GenBank/DDBJ databases">
        <title>Genome sequence of Streptomyces pluripotens MUSC 137T.</title>
        <authorList>
            <person name="Ser H.-L."/>
            <person name="Lee L.-H."/>
        </authorList>
    </citation>
    <scope>NUCLEOTIDE SEQUENCE [LARGE SCALE GENOMIC DNA]</scope>
    <source>
        <strain evidence="1 2">MUSC 137</strain>
    </source>
</reference>
<dbReference type="AlphaFoldDB" id="A0A221P7A7"/>
<evidence type="ECO:0000313" key="1">
    <source>
        <dbReference type="EMBL" id="ASN28004.1"/>
    </source>
</evidence>
<keyword evidence="2" id="KW-1185">Reference proteome</keyword>
<proteinExistence type="predicted"/>